<feature type="region of interest" description="Disordered" evidence="1">
    <location>
        <begin position="397"/>
        <end position="419"/>
    </location>
</feature>
<proteinExistence type="predicted"/>
<dbReference type="PATRIC" id="fig|35806.4.peg.892"/>
<protein>
    <recommendedName>
        <fullName evidence="2">TniQ domain-containing protein</fullName>
    </recommendedName>
</protein>
<reference evidence="3 4" key="1">
    <citation type="submission" date="2015-02" db="EMBL/GenBank/DDBJ databases">
        <title>Genome sequene of Rhodovulum sulfidophilum DSM 2351.</title>
        <authorList>
            <person name="Nagao N."/>
        </authorList>
    </citation>
    <scope>NUCLEOTIDE SEQUENCE [LARGE SCALE GENOMIC DNA]</scope>
    <source>
        <strain evidence="3 4">DSM 2351</strain>
    </source>
</reference>
<evidence type="ECO:0000259" key="2">
    <source>
        <dbReference type="Pfam" id="PF06527"/>
    </source>
</evidence>
<organism evidence="3 4">
    <name type="scientific">Rhodovulum sulfidophilum</name>
    <name type="common">Rhodobacter sulfidophilus</name>
    <dbReference type="NCBI Taxonomy" id="35806"/>
    <lineage>
        <taxon>Bacteria</taxon>
        <taxon>Pseudomonadati</taxon>
        <taxon>Pseudomonadota</taxon>
        <taxon>Alphaproteobacteria</taxon>
        <taxon>Rhodobacterales</taxon>
        <taxon>Paracoccaceae</taxon>
        <taxon>Rhodovulum</taxon>
    </lineage>
</organism>
<gene>
    <name evidence="3" type="ORF">NHU_00871</name>
</gene>
<evidence type="ECO:0000313" key="4">
    <source>
        <dbReference type="Proteomes" id="UP000064912"/>
    </source>
</evidence>
<feature type="compositionally biased region" description="Polar residues" evidence="1">
    <location>
        <begin position="404"/>
        <end position="419"/>
    </location>
</feature>
<dbReference type="Proteomes" id="UP000064912">
    <property type="component" value="Chromosome"/>
</dbReference>
<dbReference type="EMBL" id="AP014800">
    <property type="protein sequence ID" value="BAQ68039.1"/>
    <property type="molecule type" value="Genomic_DNA"/>
</dbReference>
<dbReference type="AlphaFoldDB" id="A0A0D6B005"/>
<name>A0A0D6B005_RHOSU</name>
<accession>A0A0D6B005</accession>
<dbReference type="Pfam" id="PF06527">
    <property type="entry name" value="TniQ"/>
    <property type="match status" value="1"/>
</dbReference>
<evidence type="ECO:0000313" key="3">
    <source>
        <dbReference type="EMBL" id="BAQ68039.1"/>
    </source>
</evidence>
<evidence type="ECO:0000256" key="1">
    <source>
        <dbReference type="SAM" id="MobiDB-lite"/>
    </source>
</evidence>
<dbReference type="KEGG" id="rsu:NHU_00871"/>
<feature type="domain" description="TniQ" evidence="2">
    <location>
        <begin position="8"/>
        <end position="138"/>
    </location>
</feature>
<sequence length="419" mass="45480">MRPLHATVPLAMGESPASYASRLARFSGFDCGSSFCAAAGLDLHGISIGETAQLRGLARLSGTPLKKIRRFAVLQDTHRRYRVAGQLVEGRWTVRSKLRLCPLCVAEDLATGVREGATGQAAWQMAFLRECPTHGVPLVTFYPLGDGSSPHDFTRRVRTHRHEILDLAERAEVVPPSQATRYIAGRIMGEQRADWLDAVELNPAISFVTLLGMILRHGPVTSLGDLDAPAIREAADFGLGIALQGSPAILTALRDGLPRPSFHEKAQGHLGPLYEWLSRGARQPYHAPLKTLMRQYIIEAFPHGEGDLVLGEPVTARRVHTLATFSRDCRVAGKRIRAALVANGLLQLDPQTGAVLPPGVFDAEAAEPVRLRLNDGITRIQAMRLLGAPRAWLPTASSRHRTGWATSPRTSPGKASNAC</sequence>
<dbReference type="InterPro" id="IPR009492">
    <property type="entry name" value="TniQ"/>
</dbReference>